<reference evidence="12 13" key="1">
    <citation type="journal article" date="2016" name="Nat. Commun.">
        <title>Thousands of microbial genomes shed light on interconnected biogeochemical processes in an aquifer system.</title>
        <authorList>
            <person name="Anantharaman K."/>
            <person name="Brown C.T."/>
            <person name="Hug L.A."/>
            <person name="Sharon I."/>
            <person name="Castelle C.J."/>
            <person name="Probst A.J."/>
            <person name="Thomas B.C."/>
            <person name="Singh A."/>
            <person name="Wilkins M.J."/>
            <person name="Karaoz U."/>
            <person name="Brodie E.L."/>
            <person name="Williams K.H."/>
            <person name="Hubbard S.S."/>
            <person name="Banfield J.F."/>
        </authorList>
    </citation>
    <scope>NUCLEOTIDE SEQUENCE [LARGE SCALE GENOMIC DNA]</scope>
</reference>
<dbReference type="InterPro" id="IPR003789">
    <property type="entry name" value="Asn/Gln_tRNA_amidoTrase-B-like"/>
</dbReference>
<evidence type="ECO:0000256" key="4">
    <source>
        <dbReference type="ARBA" id="ARBA00022741"/>
    </source>
</evidence>
<dbReference type="Gene3D" id="1.10.10.410">
    <property type="match status" value="1"/>
</dbReference>
<dbReference type="Gene3D" id="1.10.150.380">
    <property type="entry name" value="GatB domain, N-terminal subdomain"/>
    <property type="match status" value="1"/>
</dbReference>
<evidence type="ECO:0000256" key="10">
    <source>
        <dbReference type="HAMAP-Rule" id="MF_00121"/>
    </source>
</evidence>
<evidence type="ECO:0000313" key="12">
    <source>
        <dbReference type="EMBL" id="OHA65251.1"/>
    </source>
</evidence>
<evidence type="ECO:0000259" key="11">
    <source>
        <dbReference type="SMART" id="SM00845"/>
    </source>
</evidence>
<evidence type="ECO:0000256" key="7">
    <source>
        <dbReference type="ARBA" id="ARBA00024799"/>
    </source>
</evidence>
<evidence type="ECO:0000256" key="9">
    <source>
        <dbReference type="ARBA" id="ARBA00047913"/>
    </source>
</evidence>
<dbReference type="HAMAP" id="MF_00121">
    <property type="entry name" value="GatB"/>
    <property type="match status" value="1"/>
</dbReference>
<comment type="caution">
    <text evidence="12">The sequence shown here is derived from an EMBL/GenBank/DDBJ whole genome shotgun (WGS) entry which is preliminary data.</text>
</comment>
<dbReference type="NCBIfam" id="TIGR00133">
    <property type="entry name" value="gatB"/>
    <property type="match status" value="1"/>
</dbReference>
<dbReference type="InterPro" id="IPR014746">
    <property type="entry name" value="Gln_synth/guanido_kin_cat_dom"/>
</dbReference>
<comment type="catalytic activity">
    <reaction evidence="8 10">
        <text>L-aspartyl-tRNA(Asn) + L-glutamine + ATP + H2O = L-asparaginyl-tRNA(Asn) + L-glutamate + ADP + phosphate + 2 H(+)</text>
        <dbReference type="Rhea" id="RHEA:14513"/>
        <dbReference type="Rhea" id="RHEA-COMP:9674"/>
        <dbReference type="Rhea" id="RHEA-COMP:9677"/>
        <dbReference type="ChEBI" id="CHEBI:15377"/>
        <dbReference type="ChEBI" id="CHEBI:15378"/>
        <dbReference type="ChEBI" id="CHEBI:29985"/>
        <dbReference type="ChEBI" id="CHEBI:30616"/>
        <dbReference type="ChEBI" id="CHEBI:43474"/>
        <dbReference type="ChEBI" id="CHEBI:58359"/>
        <dbReference type="ChEBI" id="CHEBI:78515"/>
        <dbReference type="ChEBI" id="CHEBI:78516"/>
        <dbReference type="ChEBI" id="CHEBI:456216"/>
    </reaction>
</comment>
<keyword evidence="3 10" id="KW-0436">Ligase</keyword>
<dbReference type="EC" id="6.3.5.-" evidence="10"/>
<comment type="similarity">
    <text evidence="1 10">Belongs to the GatB/GatE family. GatB subfamily.</text>
</comment>
<dbReference type="PROSITE" id="PS01234">
    <property type="entry name" value="GATB"/>
    <property type="match status" value="1"/>
</dbReference>
<dbReference type="InterPro" id="IPR023168">
    <property type="entry name" value="GatB_Yqey_C_2"/>
</dbReference>
<evidence type="ECO:0000256" key="3">
    <source>
        <dbReference type="ARBA" id="ARBA00022598"/>
    </source>
</evidence>
<dbReference type="NCBIfam" id="NF004012">
    <property type="entry name" value="PRK05477.1-2"/>
    <property type="match status" value="1"/>
</dbReference>
<proteinExistence type="inferred from homology"/>
<keyword evidence="6 10" id="KW-0648">Protein biosynthesis</keyword>
<evidence type="ECO:0000313" key="13">
    <source>
        <dbReference type="Proteomes" id="UP000178092"/>
    </source>
</evidence>
<organism evidence="12 13">
    <name type="scientific">Candidatus Wildermuthbacteria bacterium RIFCSPHIGHO2_02_FULL_45_25</name>
    <dbReference type="NCBI Taxonomy" id="1802450"/>
    <lineage>
        <taxon>Bacteria</taxon>
        <taxon>Candidatus Wildermuthiibacteriota</taxon>
    </lineage>
</organism>
<dbReference type="InterPro" id="IPR018027">
    <property type="entry name" value="Asn/Gln_amidotransferase"/>
</dbReference>
<dbReference type="EMBL" id="MHTV01000045">
    <property type="protein sequence ID" value="OHA65251.1"/>
    <property type="molecule type" value="Genomic_DNA"/>
</dbReference>
<dbReference type="GO" id="GO:0006412">
    <property type="term" value="P:translation"/>
    <property type="evidence" value="ECO:0007669"/>
    <property type="project" value="UniProtKB-UniRule"/>
</dbReference>
<dbReference type="InterPro" id="IPR004413">
    <property type="entry name" value="GatB"/>
</dbReference>
<comment type="catalytic activity">
    <reaction evidence="9 10">
        <text>L-glutamyl-tRNA(Gln) + L-glutamine + ATP + H2O = L-glutaminyl-tRNA(Gln) + L-glutamate + ADP + phosphate + H(+)</text>
        <dbReference type="Rhea" id="RHEA:17521"/>
        <dbReference type="Rhea" id="RHEA-COMP:9681"/>
        <dbReference type="Rhea" id="RHEA-COMP:9684"/>
        <dbReference type="ChEBI" id="CHEBI:15377"/>
        <dbReference type="ChEBI" id="CHEBI:15378"/>
        <dbReference type="ChEBI" id="CHEBI:29985"/>
        <dbReference type="ChEBI" id="CHEBI:30616"/>
        <dbReference type="ChEBI" id="CHEBI:43474"/>
        <dbReference type="ChEBI" id="CHEBI:58359"/>
        <dbReference type="ChEBI" id="CHEBI:78520"/>
        <dbReference type="ChEBI" id="CHEBI:78521"/>
        <dbReference type="ChEBI" id="CHEBI:456216"/>
    </reaction>
</comment>
<dbReference type="SMART" id="SM00845">
    <property type="entry name" value="GatB_Yqey"/>
    <property type="match status" value="1"/>
</dbReference>
<comment type="function">
    <text evidence="7 10">Allows the formation of correctly charged Asn-tRNA(Asn) or Gln-tRNA(Gln) through the transamidation of misacylated Asp-tRNA(Asn) or Glu-tRNA(Gln) in organisms which lack either or both of asparaginyl-tRNA or glutaminyl-tRNA synthetases. The reaction takes place in the presence of glutamine and ATP through an activated phospho-Asp-tRNA(Asn) or phospho-Glu-tRNA(Gln).</text>
</comment>
<dbReference type="Pfam" id="PF02637">
    <property type="entry name" value="GatB_Yqey"/>
    <property type="match status" value="1"/>
</dbReference>
<dbReference type="GO" id="GO:0050566">
    <property type="term" value="F:asparaginyl-tRNA synthase (glutamine-hydrolyzing) activity"/>
    <property type="evidence" value="ECO:0007669"/>
    <property type="project" value="RHEA"/>
</dbReference>
<evidence type="ECO:0000256" key="8">
    <source>
        <dbReference type="ARBA" id="ARBA00047380"/>
    </source>
</evidence>
<keyword evidence="4 10" id="KW-0547">Nucleotide-binding</keyword>
<comment type="subunit">
    <text evidence="2 10">Heterotrimer of A, B and C subunits.</text>
</comment>
<keyword evidence="5 10" id="KW-0067">ATP-binding</keyword>
<evidence type="ECO:0000256" key="2">
    <source>
        <dbReference type="ARBA" id="ARBA00011123"/>
    </source>
</evidence>
<sequence length="485" mass="55254">MRYIPTIGLEIHAELKTRSKMFCSCLNDPLQKDANTNVCPICMGHPGTLPVANKDAITNVIKVGLALDCAIAPFSKFDRKNYFYPDLPKGYQISQYDLPLCEHGKLRVFDRQIQIRRIHLEEDTARSQHQTDKTFSLVDFNRAGVPLMELVTEPDIQSSQEASEFARQLQTILRYLQVSDADMEKGQMRVEANISIRPERQKEFGTKVEVKNLNSFRSVEQAIEFEIARQTESLVKGQQIRQETHGWNELKGETFLQREKESAHDYRYFPEPDIPPMKFSKEEIEALRACLPELPQARKDRFQREFNLTQKEADALVKNKDMGEYFEQVVSELGPLEKDQLRIRTKLSVNYMLSDLQGYLQATGTGVQDSHFLVTAENFAELINLIADNKISSAAAKSVLKEMLRTGADPDHIIEERGLHQISDAAQIEQIAKEIIQNNPKALEDYKKGKGNALQFFVGQMMAKTKGSLNPETSREIVARVLTSL</sequence>
<feature type="domain" description="Asn/Gln amidotransferase" evidence="11">
    <location>
        <begin position="324"/>
        <end position="482"/>
    </location>
</feature>
<dbReference type="InterPro" id="IPR006075">
    <property type="entry name" value="Asn/Gln-tRNA_Trfase_suB/E_cat"/>
</dbReference>
<dbReference type="SUPFAM" id="SSF55931">
    <property type="entry name" value="Glutamine synthetase/guanido kinase"/>
    <property type="match status" value="1"/>
</dbReference>
<evidence type="ECO:0000256" key="6">
    <source>
        <dbReference type="ARBA" id="ARBA00022917"/>
    </source>
</evidence>
<evidence type="ECO:0000256" key="5">
    <source>
        <dbReference type="ARBA" id="ARBA00022840"/>
    </source>
</evidence>
<dbReference type="AlphaFoldDB" id="A0A1G2QZJ8"/>
<evidence type="ECO:0000256" key="1">
    <source>
        <dbReference type="ARBA" id="ARBA00005306"/>
    </source>
</evidence>
<dbReference type="InterPro" id="IPR042114">
    <property type="entry name" value="GatB_C_1"/>
</dbReference>
<gene>
    <name evidence="10" type="primary">gatB</name>
    <name evidence="12" type="ORF">A3C04_03010</name>
</gene>
<dbReference type="Proteomes" id="UP000178092">
    <property type="component" value="Unassembled WGS sequence"/>
</dbReference>
<dbReference type="NCBIfam" id="NF004014">
    <property type="entry name" value="PRK05477.1-4"/>
    <property type="match status" value="1"/>
</dbReference>
<dbReference type="InterPro" id="IPR017959">
    <property type="entry name" value="Asn/Gln-tRNA_amidoTrfase_suB/E"/>
</dbReference>
<dbReference type="GO" id="GO:0050567">
    <property type="term" value="F:glutaminyl-tRNA synthase (glutamine-hydrolyzing) activity"/>
    <property type="evidence" value="ECO:0007669"/>
    <property type="project" value="UniProtKB-UniRule"/>
</dbReference>
<accession>A0A1G2QZJ8</accession>
<dbReference type="PANTHER" id="PTHR11659">
    <property type="entry name" value="GLUTAMYL-TRNA GLN AMIDOTRANSFERASE SUBUNIT B MITOCHONDRIAL AND PROKARYOTIC PET112-RELATED"/>
    <property type="match status" value="1"/>
</dbReference>
<dbReference type="InterPro" id="IPR017958">
    <property type="entry name" value="Gln-tRNA_amidoTrfase_suB_CS"/>
</dbReference>
<dbReference type="GO" id="GO:0005524">
    <property type="term" value="F:ATP binding"/>
    <property type="evidence" value="ECO:0007669"/>
    <property type="project" value="UniProtKB-KW"/>
</dbReference>
<dbReference type="Pfam" id="PF02934">
    <property type="entry name" value="GatB_N"/>
    <property type="match status" value="1"/>
</dbReference>
<dbReference type="SUPFAM" id="SSF89095">
    <property type="entry name" value="GatB/YqeY motif"/>
    <property type="match status" value="1"/>
</dbReference>
<dbReference type="FunFam" id="1.10.10.410:FF:000001">
    <property type="entry name" value="Aspartyl/glutamyl-tRNA(Asn/Gln) amidotransferase subunit B"/>
    <property type="match status" value="1"/>
</dbReference>
<name>A0A1G2QZJ8_9BACT</name>
<protein>
    <recommendedName>
        <fullName evidence="10">Aspartyl/glutamyl-tRNA(Asn/Gln) amidotransferase subunit B</fullName>
        <shortName evidence="10">Asp/Glu-ADT subunit B</shortName>
        <ecNumber evidence="10">6.3.5.-</ecNumber>
    </recommendedName>
</protein>